<accession>A0A4P2VK34</accession>
<keyword evidence="2" id="KW-0732">Signal</keyword>
<evidence type="ECO:0000256" key="1">
    <source>
        <dbReference type="SAM" id="MobiDB-lite"/>
    </source>
</evidence>
<evidence type="ECO:0000313" key="5">
    <source>
        <dbReference type="Proteomes" id="UP000291236"/>
    </source>
</evidence>
<dbReference type="Proteomes" id="UP000291236">
    <property type="component" value="Chromosome"/>
</dbReference>
<dbReference type="InterPro" id="IPR011083">
    <property type="entry name" value="Phage_tail_collar_dom"/>
</dbReference>
<keyword evidence="5" id="KW-1185">Reference proteome</keyword>
<dbReference type="SUPFAM" id="SSF88874">
    <property type="entry name" value="Receptor-binding domain of short tail fibre protein gp12"/>
    <property type="match status" value="1"/>
</dbReference>
<dbReference type="Pfam" id="PF07484">
    <property type="entry name" value="Collar"/>
    <property type="match status" value="1"/>
</dbReference>
<dbReference type="InterPro" id="IPR037053">
    <property type="entry name" value="Phage_tail_collar_dom_sf"/>
</dbReference>
<organism evidence="4 5">
    <name type="scientific">Fluviispira sanaruensis</name>
    <dbReference type="NCBI Taxonomy" id="2493639"/>
    <lineage>
        <taxon>Bacteria</taxon>
        <taxon>Pseudomonadati</taxon>
        <taxon>Bdellovibrionota</taxon>
        <taxon>Oligoflexia</taxon>
        <taxon>Silvanigrellales</taxon>
        <taxon>Silvanigrellaceae</taxon>
        <taxon>Fluviispira</taxon>
    </lineage>
</organism>
<dbReference type="KEGG" id="sbf:JCM31447_20200"/>
<evidence type="ECO:0000313" key="4">
    <source>
        <dbReference type="EMBL" id="BBH53576.1"/>
    </source>
</evidence>
<dbReference type="RefSeq" id="WP_130609710.1">
    <property type="nucleotide sequence ID" value="NZ_AP019368.1"/>
</dbReference>
<feature type="region of interest" description="Disordered" evidence="1">
    <location>
        <begin position="133"/>
        <end position="156"/>
    </location>
</feature>
<dbReference type="OrthoDB" id="9810174at2"/>
<dbReference type="AlphaFoldDB" id="A0A4P2VK34"/>
<evidence type="ECO:0000259" key="3">
    <source>
        <dbReference type="Pfam" id="PF07484"/>
    </source>
</evidence>
<feature type="signal peptide" evidence="2">
    <location>
        <begin position="1"/>
        <end position="20"/>
    </location>
</feature>
<dbReference type="EMBL" id="AP019368">
    <property type="protein sequence ID" value="BBH53576.1"/>
    <property type="molecule type" value="Genomic_DNA"/>
</dbReference>
<proteinExistence type="predicted"/>
<feature type="compositionally biased region" description="Polar residues" evidence="1">
    <location>
        <begin position="199"/>
        <end position="209"/>
    </location>
</feature>
<gene>
    <name evidence="4" type="ORF">JCM31447_20200</name>
</gene>
<dbReference type="Gene3D" id="3.90.1340.10">
    <property type="entry name" value="Phage tail collar domain"/>
    <property type="match status" value="1"/>
</dbReference>
<feature type="domain" description="Phage tail collar" evidence="3">
    <location>
        <begin position="55"/>
        <end position="111"/>
    </location>
</feature>
<reference evidence="4 5" key="1">
    <citation type="submission" date="2018-12" db="EMBL/GenBank/DDBJ databases">
        <title>Rubrispira sanarue gen. nov., sp., nov., a member of the order Silvanigrellales, isolated from a brackish lake in Hamamatsu Japan.</title>
        <authorList>
            <person name="Maejima Y."/>
            <person name="Iino T."/>
            <person name="Muraguchi Y."/>
            <person name="Fukuda K."/>
            <person name="Nojiri H."/>
            <person name="Ohkuma M."/>
            <person name="Moriuchi R."/>
            <person name="Dohra H."/>
            <person name="Kimbara K."/>
            <person name="Shintani M."/>
        </authorList>
    </citation>
    <scope>NUCLEOTIDE SEQUENCE [LARGE SCALE GENOMIC DNA]</scope>
    <source>
        <strain evidence="4 5">RF1110005</strain>
    </source>
</reference>
<protein>
    <recommendedName>
        <fullName evidence="3">Phage tail collar domain-containing protein</fullName>
    </recommendedName>
</protein>
<evidence type="ECO:0000256" key="2">
    <source>
        <dbReference type="SAM" id="SignalP"/>
    </source>
</evidence>
<feature type="chain" id="PRO_5020661251" description="Phage tail collar domain-containing protein" evidence="2">
    <location>
        <begin position="21"/>
        <end position="288"/>
    </location>
</feature>
<feature type="region of interest" description="Disordered" evidence="1">
    <location>
        <begin position="193"/>
        <end position="232"/>
    </location>
</feature>
<sequence length="288" mass="31074">MRLKNMLFISAFSLSSTAFAQNDDASVAYILSLEDRIQKLEQDSISHNQPRIPVGTVLAFAGENIPDGYFLCDGRELTRAQYQHLYQVIGDNHGNGNGSTTFHIPDYRGLFLRGVGVDENIAPESALRLAMKPGGSTGAKVGSIQNDSDRLHSHSAGKLKNSASNLLISGNASPNNSSISGYTSDSGAHSHEFDDAYFSSRNGNGTNPKGASKSGEDGVPAHGYYERRENTDAGGSHVHSFSFNLPNYNLNFTQKTALPQIISGRTGVTGGKESRPKNANVNYIIKYR</sequence>
<name>A0A4P2VK34_FLUSA</name>